<organism evidence="1 2">
    <name type="scientific">Luteipulveratus flavus</name>
    <dbReference type="NCBI Taxonomy" id="3031728"/>
    <lineage>
        <taxon>Bacteria</taxon>
        <taxon>Bacillati</taxon>
        <taxon>Actinomycetota</taxon>
        <taxon>Actinomycetes</taxon>
        <taxon>Micrococcales</taxon>
        <taxon>Dermacoccaceae</taxon>
        <taxon>Luteipulveratus</taxon>
    </lineage>
</organism>
<dbReference type="RefSeq" id="WP_277192224.1">
    <property type="nucleotide sequence ID" value="NZ_JAROAV010000028.1"/>
</dbReference>
<reference evidence="1 2" key="1">
    <citation type="submission" date="2023-03" db="EMBL/GenBank/DDBJ databases">
        <title>YIM 133296 draft genome.</title>
        <authorList>
            <person name="Xiong L."/>
        </authorList>
    </citation>
    <scope>NUCLEOTIDE SEQUENCE [LARGE SCALE GENOMIC DNA]</scope>
    <source>
        <strain evidence="1 2">YIM 133296</strain>
    </source>
</reference>
<name>A0ABT6C7I7_9MICO</name>
<evidence type="ECO:0000313" key="1">
    <source>
        <dbReference type="EMBL" id="MDF8264845.1"/>
    </source>
</evidence>
<gene>
    <name evidence="1" type="ORF">P4R38_11370</name>
</gene>
<comment type="caution">
    <text evidence="1">The sequence shown here is derived from an EMBL/GenBank/DDBJ whole genome shotgun (WGS) entry which is preliminary data.</text>
</comment>
<sequence length="52" mass="5092">MTGSRPLPGAGGILAGGLGLLGAAREIALLGVDPAVTRHLPDPIQPPRQAAA</sequence>
<evidence type="ECO:0000313" key="2">
    <source>
        <dbReference type="Proteomes" id="UP001528912"/>
    </source>
</evidence>
<dbReference type="Proteomes" id="UP001528912">
    <property type="component" value="Unassembled WGS sequence"/>
</dbReference>
<proteinExistence type="predicted"/>
<keyword evidence="2" id="KW-1185">Reference proteome</keyword>
<protein>
    <submittedName>
        <fullName evidence="1">Uncharacterized protein</fullName>
    </submittedName>
</protein>
<accession>A0ABT6C7I7</accession>
<dbReference type="EMBL" id="JAROAV010000028">
    <property type="protein sequence ID" value="MDF8264845.1"/>
    <property type="molecule type" value="Genomic_DNA"/>
</dbReference>